<dbReference type="EMBL" id="LR792684">
    <property type="protein sequence ID" value="CAB3395494.1"/>
    <property type="molecule type" value="Genomic_DNA"/>
</dbReference>
<keyword evidence="2" id="KW-1185">Reference proteome</keyword>
<gene>
    <name evidence="1" type="ORF">FAVT5_3414</name>
</gene>
<evidence type="ECO:0000313" key="1">
    <source>
        <dbReference type="EMBL" id="CAB3395494.1"/>
    </source>
</evidence>
<accession>A0ACA8ZDA9</accession>
<protein>
    <submittedName>
        <fullName evidence="1">Uncharacterized protein</fullName>
    </submittedName>
</protein>
<sequence>MSWAALRGCPGRPRVWGQAAGGGAASPLGSGGLVGAVLSLVTNVYLLAGIVSFVLALGAYTFALTRFQLSVAYPMMTSLGLVLVALASMVVFREPFTWSKTVGTLLILAGVIFVARGDGGGGEVSSSSASRLWDCATTVLPGKIKDSEVKHGHCAKFKRHCGAPFGGGCSSRSSGSDRHSQCLCHPGPCGGFASG</sequence>
<reference evidence="1" key="1">
    <citation type="submission" date="2020-04" db="EMBL/GenBank/DDBJ databases">
        <authorList>
            <person name="Hogendoorn C."/>
        </authorList>
    </citation>
    <scope>NUCLEOTIDE SEQUENCE</scope>
    <source>
        <strain evidence="1">FAVT5</strain>
    </source>
</reference>
<proteinExistence type="predicted"/>
<organism evidence="1 2">
    <name type="scientific">Kyrpidia spormannii</name>
    <dbReference type="NCBI Taxonomy" id="2055160"/>
    <lineage>
        <taxon>Bacteria</taxon>
        <taxon>Bacillati</taxon>
        <taxon>Bacillota</taxon>
        <taxon>Bacilli</taxon>
        <taxon>Bacillales</taxon>
        <taxon>Alicyclobacillaceae</taxon>
        <taxon>Kyrpidia</taxon>
    </lineage>
</organism>
<dbReference type="Proteomes" id="UP000501793">
    <property type="component" value="Chromosome"/>
</dbReference>
<evidence type="ECO:0000313" key="2">
    <source>
        <dbReference type="Proteomes" id="UP000501793"/>
    </source>
</evidence>
<name>A0ACA8ZDA9_9BACL</name>